<comment type="subcellular location">
    <subcellularLocation>
        <location evidence="1">Secreted</location>
    </subcellularLocation>
</comment>
<organism evidence="9 10">
    <name type="scientific">Hirsutella minnesotensis 3608</name>
    <dbReference type="NCBI Taxonomy" id="1043627"/>
    <lineage>
        <taxon>Eukaryota</taxon>
        <taxon>Fungi</taxon>
        <taxon>Dikarya</taxon>
        <taxon>Ascomycota</taxon>
        <taxon>Pezizomycotina</taxon>
        <taxon>Sordariomycetes</taxon>
        <taxon>Hypocreomycetidae</taxon>
        <taxon>Hypocreales</taxon>
        <taxon>Ophiocordycipitaceae</taxon>
        <taxon>Hirsutella</taxon>
    </lineage>
</organism>
<proteinExistence type="predicted"/>
<dbReference type="CDD" id="cd12798">
    <property type="entry name" value="Alt_A1"/>
    <property type="match status" value="1"/>
</dbReference>
<feature type="domain" description="AA1-like" evidence="7">
    <location>
        <begin position="24"/>
        <end position="145"/>
    </location>
</feature>
<protein>
    <recommendedName>
        <fullName evidence="7">AA1-like domain-containing protein</fullName>
    </recommendedName>
</protein>
<feature type="signal peptide" evidence="6">
    <location>
        <begin position="1"/>
        <end position="17"/>
    </location>
</feature>
<comment type="caution">
    <text evidence="5">Lacks conserved residue(s) required for the propagation of feature annotation.</text>
</comment>
<dbReference type="Pfam" id="PF16541">
    <property type="entry name" value="AltA1"/>
    <property type="match status" value="1"/>
</dbReference>
<dbReference type="Proteomes" id="UP000054481">
    <property type="component" value="Unassembled WGS sequence"/>
</dbReference>
<dbReference type="AlphaFoldDB" id="A0A0F7ZY23"/>
<dbReference type="InterPro" id="IPR032382">
    <property type="entry name" value="AltA1"/>
</dbReference>
<evidence type="ECO:0000256" key="4">
    <source>
        <dbReference type="ARBA" id="ARBA00023157"/>
    </source>
</evidence>
<dbReference type="GO" id="GO:0005576">
    <property type="term" value="C:extracellular region"/>
    <property type="evidence" value="ECO:0007669"/>
    <property type="project" value="UniProtKB-SubCell"/>
</dbReference>
<dbReference type="Gene3D" id="2.40.350.20">
    <property type="match status" value="1"/>
</dbReference>
<keyword evidence="4" id="KW-1015">Disulfide bond</keyword>
<evidence type="ECO:0000313" key="8">
    <source>
        <dbReference type="EMBL" id="KJZ68913.1"/>
    </source>
</evidence>
<evidence type="ECO:0000256" key="6">
    <source>
        <dbReference type="SAM" id="SignalP"/>
    </source>
</evidence>
<accession>A0A0F7ZY23</accession>
<sequence>MRSIATACSFLAALAAAAPAGEEKPHENIEIQDFTVRKDVSNGTKINVVDFNLSGRDAKALGCTAQNPTFPKPSEVVTCGDSKYRFSLHAGSDNNEFSLRIYHELSVAFGYWGQQDVPTYCHAGGNGQDFVCSQVPPTIIVIDNTPPPVEP</sequence>
<dbReference type="EMBL" id="KQ030791">
    <property type="protein sequence ID" value="KJZ68913.1"/>
    <property type="molecule type" value="Genomic_DNA"/>
</dbReference>
<evidence type="ECO:0000256" key="5">
    <source>
        <dbReference type="PROSITE-ProRule" id="PRU01243"/>
    </source>
</evidence>
<feature type="chain" id="PRO_5007403745" description="AA1-like domain-containing protein" evidence="6">
    <location>
        <begin position="18"/>
        <end position="151"/>
    </location>
</feature>
<keyword evidence="10" id="KW-1185">Reference proteome</keyword>
<reference evidence="9 10" key="1">
    <citation type="journal article" date="2014" name="Genome Biol. Evol.">
        <title>Comparative genomics and transcriptomics analyses reveal divergent lifestyle features of nematode endoparasitic fungus Hirsutella minnesotensis.</title>
        <authorList>
            <person name="Lai Y."/>
            <person name="Liu K."/>
            <person name="Zhang X."/>
            <person name="Zhang X."/>
            <person name="Li K."/>
            <person name="Wang N."/>
            <person name="Shu C."/>
            <person name="Wu Y."/>
            <person name="Wang C."/>
            <person name="Bushley K.E."/>
            <person name="Xiang M."/>
            <person name="Liu X."/>
        </authorList>
    </citation>
    <scope>NUCLEOTIDE SEQUENCE [LARGE SCALE GENOMIC DNA]</scope>
    <source>
        <strain evidence="9 10">3608</strain>
    </source>
</reference>
<gene>
    <name evidence="9" type="ORF">HIM_08864</name>
    <name evidence="8" type="ORF">HIM_11699</name>
</gene>
<dbReference type="OrthoDB" id="3928926at2759"/>
<evidence type="ECO:0000256" key="2">
    <source>
        <dbReference type="ARBA" id="ARBA00022525"/>
    </source>
</evidence>
<name>A0A0F7ZY23_9HYPO</name>
<dbReference type="EMBL" id="KQ030563">
    <property type="protein sequence ID" value="KJZ71722.1"/>
    <property type="molecule type" value="Genomic_DNA"/>
</dbReference>
<evidence type="ECO:0000313" key="9">
    <source>
        <dbReference type="EMBL" id="KJZ71722.1"/>
    </source>
</evidence>
<keyword evidence="2" id="KW-0964">Secreted</keyword>
<keyword evidence="3 6" id="KW-0732">Signal</keyword>
<evidence type="ECO:0000256" key="3">
    <source>
        <dbReference type="ARBA" id="ARBA00022729"/>
    </source>
</evidence>
<evidence type="ECO:0000313" key="10">
    <source>
        <dbReference type="Proteomes" id="UP000054481"/>
    </source>
</evidence>
<evidence type="ECO:0000256" key="1">
    <source>
        <dbReference type="ARBA" id="ARBA00004613"/>
    </source>
</evidence>
<evidence type="ECO:0000259" key="7">
    <source>
        <dbReference type="PROSITE" id="PS51895"/>
    </source>
</evidence>
<dbReference type="PROSITE" id="PS51895">
    <property type="entry name" value="AA1"/>
    <property type="match status" value="1"/>
</dbReference>